<protein>
    <submittedName>
        <fullName evidence="1">Oxysterol-binding protein</fullName>
    </submittedName>
</protein>
<evidence type="ECO:0000313" key="1">
    <source>
        <dbReference type="EMBL" id="KAA0188078.1"/>
    </source>
</evidence>
<dbReference type="OrthoDB" id="416222at2759"/>
<evidence type="ECO:0000313" key="2">
    <source>
        <dbReference type="Proteomes" id="UP000728185"/>
    </source>
</evidence>
<dbReference type="InterPro" id="IPR000648">
    <property type="entry name" value="Oxysterol-bd"/>
</dbReference>
<name>A0A8E0VH65_9TREM</name>
<dbReference type="GO" id="GO:0005829">
    <property type="term" value="C:cytosol"/>
    <property type="evidence" value="ECO:0007669"/>
    <property type="project" value="TreeGrafter"/>
</dbReference>
<dbReference type="AlphaFoldDB" id="A0A8E0VH65"/>
<accession>A0A8E0VH65</accession>
<sequence length="172" mass="19886">YGHFLLTDRSRCGYTNGEFYRKSARHETILCLIMSSEIASHQSNETNHLTAALTCGRDVVWMQRSALPSRMSTEDFNIWSFVKQCIGKDLTKISMPVALNEPISFLQRIAEYMEYSELLLKAVKHSDPIRRLEVSLSSIPIKLPAFVVPRRTVDFNRYTRDGGLKFHRSLQW</sequence>
<keyword evidence="2" id="KW-1185">Reference proteome</keyword>
<feature type="non-terminal residue" evidence="1">
    <location>
        <position position="1"/>
    </location>
</feature>
<comment type="caution">
    <text evidence="1">The sequence shown here is derived from an EMBL/GenBank/DDBJ whole genome shotgun (WGS) entry which is preliminary data.</text>
</comment>
<proteinExistence type="predicted"/>
<dbReference type="EMBL" id="LUCM01008680">
    <property type="protein sequence ID" value="KAA0188078.1"/>
    <property type="molecule type" value="Genomic_DNA"/>
</dbReference>
<dbReference type="InterPro" id="IPR037239">
    <property type="entry name" value="OSBP_sf"/>
</dbReference>
<reference evidence="1" key="1">
    <citation type="submission" date="2019-05" db="EMBL/GenBank/DDBJ databases">
        <title>Annotation for the trematode Fasciolopsis buski.</title>
        <authorList>
            <person name="Choi Y.-J."/>
        </authorList>
    </citation>
    <scope>NUCLEOTIDE SEQUENCE</scope>
    <source>
        <strain evidence="1">HT</strain>
        <tissue evidence="1">Whole worm</tissue>
    </source>
</reference>
<dbReference type="GO" id="GO:0097038">
    <property type="term" value="C:perinuclear endoplasmic reticulum"/>
    <property type="evidence" value="ECO:0007669"/>
    <property type="project" value="TreeGrafter"/>
</dbReference>
<dbReference type="GO" id="GO:0032934">
    <property type="term" value="F:sterol binding"/>
    <property type="evidence" value="ECO:0007669"/>
    <property type="project" value="TreeGrafter"/>
</dbReference>
<organism evidence="1 2">
    <name type="scientific">Fasciolopsis buskii</name>
    <dbReference type="NCBI Taxonomy" id="27845"/>
    <lineage>
        <taxon>Eukaryota</taxon>
        <taxon>Metazoa</taxon>
        <taxon>Spiralia</taxon>
        <taxon>Lophotrochozoa</taxon>
        <taxon>Platyhelminthes</taxon>
        <taxon>Trematoda</taxon>
        <taxon>Digenea</taxon>
        <taxon>Plagiorchiida</taxon>
        <taxon>Echinostomata</taxon>
        <taxon>Echinostomatoidea</taxon>
        <taxon>Fasciolidae</taxon>
        <taxon>Fasciolopsis</taxon>
    </lineage>
</organism>
<dbReference type="PANTHER" id="PTHR10972:SF209">
    <property type="entry name" value="OXYSTEROL-BINDING PROTEIN"/>
    <property type="match status" value="1"/>
</dbReference>
<dbReference type="PANTHER" id="PTHR10972">
    <property type="entry name" value="OXYSTEROL-BINDING PROTEIN-RELATED"/>
    <property type="match status" value="1"/>
</dbReference>
<dbReference type="SUPFAM" id="SSF144000">
    <property type="entry name" value="Oxysterol-binding protein-like"/>
    <property type="match status" value="1"/>
</dbReference>
<gene>
    <name evidence="1" type="ORF">FBUS_10265</name>
</gene>
<dbReference type="GO" id="GO:0005886">
    <property type="term" value="C:plasma membrane"/>
    <property type="evidence" value="ECO:0007669"/>
    <property type="project" value="TreeGrafter"/>
</dbReference>
<dbReference type="Proteomes" id="UP000728185">
    <property type="component" value="Unassembled WGS sequence"/>
</dbReference>
<dbReference type="Pfam" id="PF01237">
    <property type="entry name" value="Oxysterol_BP"/>
    <property type="match status" value="1"/>
</dbReference>